<keyword evidence="6 14" id="KW-0812">Transmembrane</keyword>
<evidence type="ECO:0000256" key="14">
    <source>
        <dbReference type="PROSITE-ProRule" id="PRU01360"/>
    </source>
</evidence>
<evidence type="ECO:0000256" key="12">
    <source>
        <dbReference type="ARBA" id="ARBA00023170"/>
    </source>
</evidence>
<evidence type="ECO:0000256" key="15">
    <source>
        <dbReference type="RuleBase" id="RU003357"/>
    </source>
</evidence>
<dbReference type="SUPFAM" id="SSF56935">
    <property type="entry name" value="Porins"/>
    <property type="match status" value="1"/>
</dbReference>
<gene>
    <name evidence="19" type="ORF">GCM10007890_23700</name>
</gene>
<dbReference type="PANTHER" id="PTHR32552:SF68">
    <property type="entry name" value="FERRICHROME OUTER MEMBRANE TRANSPORTER_PHAGE RECEPTOR"/>
    <property type="match status" value="1"/>
</dbReference>
<evidence type="ECO:0000256" key="11">
    <source>
        <dbReference type="ARBA" id="ARBA00023136"/>
    </source>
</evidence>
<dbReference type="InterPro" id="IPR010105">
    <property type="entry name" value="TonB_sidphr_rcpt"/>
</dbReference>
<keyword evidence="10 15" id="KW-0798">TonB box</keyword>
<dbReference type="Gene3D" id="2.170.130.10">
    <property type="entry name" value="TonB-dependent receptor, plug domain"/>
    <property type="match status" value="1"/>
</dbReference>
<keyword evidence="3 14" id="KW-0813">Transport</keyword>
<comment type="similarity">
    <text evidence="2 14 15">Belongs to the TonB-dependent receptor family.</text>
</comment>
<evidence type="ECO:0000259" key="18">
    <source>
        <dbReference type="Pfam" id="PF07715"/>
    </source>
</evidence>
<protein>
    <submittedName>
        <fullName evidence="19">Ligand-gated channel</fullName>
    </submittedName>
</protein>
<dbReference type="InterPro" id="IPR036942">
    <property type="entry name" value="Beta-barrel_TonB_sf"/>
</dbReference>
<keyword evidence="13 14" id="KW-0998">Cell outer membrane</keyword>
<organism evidence="19 20">
    <name type="scientific">Methylobacterium tardum</name>
    <dbReference type="NCBI Taxonomy" id="374432"/>
    <lineage>
        <taxon>Bacteria</taxon>
        <taxon>Pseudomonadati</taxon>
        <taxon>Pseudomonadota</taxon>
        <taxon>Alphaproteobacteria</taxon>
        <taxon>Hyphomicrobiales</taxon>
        <taxon>Methylobacteriaceae</taxon>
        <taxon>Methylobacterium</taxon>
    </lineage>
</organism>
<feature type="signal peptide" evidence="16">
    <location>
        <begin position="1"/>
        <end position="40"/>
    </location>
</feature>
<keyword evidence="4 14" id="KW-1134">Transmembrane beta strand</keyword>
<evidence type="ECO:0000256" key="4">
    <source>
        <dbReference type="ARBA" id="ARBA00022452"/>
    </source>
</evidence>
<evidence type="ECO:0000256" key="9">
    <source>
        <dbReference type="ARBA" id="ARBA00023065"/>
    </source>
</evidence>
<reference evidence="20" key="1">
    <citation type="journal article" date="2019" name="Int. J. Syst. Evol. Microbiol.">
        <title>The Global Catalogue of Microorganisms (GCM) 10K type strain sequencing project: providing services to taxonomists for standard genome sequencing and annotation.</title>
        <authorList>
            <consortium name="The Broad Institute Genomics Platform"/>
            <consortium name="The Broad Institute Genome Sequencing Center for Infectious Disease"/>
            <person name="Wu L."/>
            <person name="Ma J."/>
        </authorList>
    </citation>
    <scope>NUCLEOTIDE SEQUENCE [LARGE SCALE GENOMIC DNA]</scope>
    <source>
        <strain evidence="20">NBRC 103632</strain>
    </source>
</reference>
<comment type="subcellular location">
    <subcellularLocation>
        <location evidence="1 14">Cell outer membrane</location>
        <topology evidence="1 14">Multi-pass membrane protein</topology>
    </subcellularLocation>
</comment>
<keyword evidence="12" id="KW-0675">Receptor</keyword>
<evidence type="ECO:0000256" key="8">
    <source>
        <dbReference type="ARBA" id="ARBA00023004"/>
    </source>
</evidence>
<evidence type="ECO:0000313" key="20">
    <source>
        <dbReference type="Proteomes" id="UP001157440"/>
    </source>
</evidence>
<evidence type="ECO:0000259" key="17">
    <source>
        <dbReference type="Pfam" id="PF00593"/>
    </source>
</evidence>
<evidence type="ECO:0000256" key="13">
    <source>
        <dbReference type="ARBA" id="ARBA00023237"/>
    </source>
</evidence>
<keyword evidence="20" id="KW-1185">Reference proteome</keyword>
<dbReference type="GO" id="GO:0015891">
    <property type="term" value="P:siderophore transport"/>
    <property type="evidence" value="ECO:0007669"/>
    <property type="project" value="InterPro"/>
</dbReference>
<keyword evidence="5" id="KW-0410">Iron transport</keyword>
<evidence type="ECO:0000256" key="3">
    <source>
        <dbReference type="ARBA" id="ARBA00022448"/>
    </source>
</evidence>
<evidence type="ECO:0000256" key="16">
    <source>
        <dbReference type="SAM" id="SignalP"/>
    </source>
</evidence>
<dbReference type="PANTHER" id="PTHR32552">
    <property type="entry name" value="FERRICHROME IRON RECEPTOR-RELATED"/>
    <property type="match status" value="1"/>
</dbReference>
<feature type="chain" id="PRO_5041465973" evidence="16">
    <location>
        <begin position="41"/>
        <end position="727"/>
    </location>
</feature>
<feature type="domain" description="TonB-dependent receptor plug" evidence="18">
    <location>
        <begin position="88"/>
        <end position="188"/>
    </location>
</feature>
<evidence type="ECO:0000256" key="5">
    <source>
        <dbReference type="ARBA" id="ARBA00022496"/>
    </source>
</evidence>
<dbReference type="Proteomes" id="UP001157440">
    <property type="component" value="Unassembled WGS sequence"/>
</dbReference>
<keyword evidence="7 16" id="KW-0732">Signal</keyword>
<evidence type="ECO:0000313" key="19">
    <source>
        <dbReference type="EMBL" id="GLS70357.1"/>
    </source>
</evidence>
<keyword evidence="11 14" id="KW-0472">Membrane</keyword>
<evidence type="ECO:0000256" key="6">
    <source>
        <dbReference type="ARBA" id="ARBA00022692"/>
    </source>
</evidence>
<dbReference type="InterPro" id="IPR012910">
    <property type="entry name" value="Plug_dom"/>
</dbReference>
<dbReference type="GO" id="GO:0009279">
    <property type="term" value="C:cell outer membrane"/>
    <property type="evidence" value="ECO:0007669"/>
    <property type="project" value="UniProtKB-SubCell"/>
</dbReference>
<dbReference type="FunFam" id="2.40.170.20:FF:000005">
    <property type="entry name" value="TonB-dependent siderophore receptor"/>
    <property type="match status" value="1"/>
</dbReference>
<dbReference type="GO" id="GO:0015344">
    <property type="term" value="F:siderophore uptake transmembrane transporter activity"/>
    <property type="evidence" value="ECO:0007669"/>
    <property type="project" value="TreeGrafter"/>
</dbReference>
<dbReference type="InterPro" id="IPR000531">
    <property type="entry name" value="Beta-barrel_TonB"/>
</dbReference>
<sequence length="727" mass="79137">MPSDRIDTVDRTSRLREYLNASTAALATTALLLSSTCLHAQAQPEAEEVALSELTVTGTGPAVERAGGPVVGYRATRSATATRTDTPLRDTPQSVQVVPREVLVDQQDIRLSDALQNVSSVQPGGTIQGRSDTFIIRGFRTQTYAIDGVLLNQAGNFSSVTRDLADVERIEVLKGPASVLYGRGDPGGLINIVTRQPTLAPSGDINLQAGSFGFRRVQGSVSSAIEGVEGLAGRLSFAAQSDPTFRNFYGRDNARTFVAPAFAWTPTPDTRVTFLGEFTRVDNQYDEGLIARNGRVPLDNVARYYGEPFSRYNGSANFGLLKVEHDLNANITLREVLNAQWGGFDLLATRAIGLTNRNTQVTRRETAVYSTYAAVDSQTEMVAQFDLLGFRHTVLTGVEYTNGYRRAYQTQSTNFPSVSFLNPVPGSPIVGLQFQSDLKQKNALTGLYVQDQIDLGLGLQMLVGVRYDTGTQYYFSRVPTSRTIPPDQQLSGTSPRVGLVYRPVEPLTLYASYATSFKPQTDNVFNAVNPRPETGELYEIGSRLDLTPDLTLSTAAFRIIRNNVSATDPVNTGFSVITGQQRSEGVEADLAGQVLPGWKVIGGISFLDARITKDTTFAVGNRLVGAPAFSGSIWSTYQFQDGFLLGWNVGAGITYVGRRAGDLNNSYSVGGYARLDAAVFYDFSEHARFSINARNLTDRRYIEQPFNQFNNLPGAPLSVLATITARL</sequence>
<dbReference type="RefSeq" id="WP_238197145.1">
    <property type="nucleotide sequence ID" value="NZ_BPQZ01000016.1"/>
</dbReference>
<dbReference type="GO" id="GO:0038023">
    <property type="term" value="F:signaling receptor activity"/>
    <property type="evidence" value="ECO:0007669"/>
    <property type="project" value="InterPro"/>
</dbReference>
<dbReference type="Pfam" id="PF00593">
    <property type="entry name" value="TonB_dep_Rec_b-barrel"/>
    <property type="match status" value="1"/>
</dbReference>
<feature type="domain" description="TonB-dependent receptor-like beta-barrel" evidence="17">
    <location>
        <begin position="264"/>
        <end position="696"/>
    </location>
</feature>
<dbReference type="Pfam" id="PF07715">
    <property type="entry name" value="Plug"/>
    <property type="match status" value="1"/>
</dbReference>
<evidence type="ECO:0000256" key="10">
    <source>
        <dbReference type="ARBA" id="ARBA00023077"/>
    </source>
</evidence>
<dbReference type="NCBIfam" id="TIGR01783">
    <property type="entry name" value="TonB-siderophor"/>
    <property type="match status" value="1"/>
</dbReference>
<dbReference type="CDD" id="cd01347">
    <property type="entry name" value="ligand_gated_channel"/>
    <property type="match status" value="1"/>
</dbReference>
<evidence type="ECO:0000256" key="1">
    <source>
        <dbReference type="ARBA" id="ARBA00004571"/>
    </source>
</evidence>
<dbReference type="EMBL" id="BSPL01000014">
    <property type="protein sequence ID" value="GLS70357.1"/>
    <property type="molecule type" value="Genomic_DNA"/>
</dbReference>
<keyword evidence="9" id="KW-0406">Ion transport</keyword>
<evidence type="ECO:0000256" key="2">
    <source>
        <dbReference type="ARBA" id="ARBA00009810"/>
    </source>
</evidence>
<comment type="caution">
    <text evidence="19">The sequence shown here is derived from an EMBL/GenBank/DDBJ whole genome shotgun (WGS) entry which is preliminary data.</text>
</comment>
<dbReference type="InterPro" id="IPR037066">
    <property type="entry name" value="Plug_dom_sf"/>
</dbReference>
<evidence type="ECO:0000256" key="7">
    <source>
        <dbReference type="ARBA" id="ARBA00022729"/>
    </source>
</evidence>
<dbReference type="InterPro" id="IPR039426">
    <property type="entry name" value="TonB-dep_rcpt-like"/>
</dbReference>
<dbReference type="PROSITE" id="PS52016">
    <property type="entry name" value="TONB_DEPENDENT_REC_3"/>
    <property type="match status" value="1"/>
</dbReference>
<keyword evidence="8" id="KW-0408">Iron</keyword>
<dbReference type="FunFam" id="2.170.130.10:FF:000001">
    <property type="entry name" value="Catecholate siderophore TonB-dependent receptor"/>
    <property type="match status" value="1"/>
</dbReference>
<accession>A0AA37TED5</accession>
<name>A0AA37TED5_9HYPH</name>
<dbReference type="AlphaFoldDB" id="A0AA37TED5"/>
<dbReference type="Gene3D" id="2.40.170.20">
    <property type="entry name" value="TonB-dependent receptor, beta-barrel domain"/>
    <property type="match status" value="1"/>
</dbReference>
<proteinExistence type="inferred from homology"/>